<sequence>MNWRTAFLAAVLAASAPLVHANCLTVLDDAPETIAEFRDNGVSIKSAKKVMTDSYWSDSEKPYALAMVDSIYASKVKPWSAKKSVESICKGTVPPSRSASVAPPSSKCPYGEHTLGDGSYQCLRSPQEIAADEAKAEKQREINYRESKNRMPSIPGICVGDECSQIRKIQHWDADGQMTN</sequence>
<dbReference type="EMBL" id="JBFRCH010000007">
    <property type="protein sequence ID" value="MEX3933313.1"/>
    <property type="molecule type" value="Genomic_DNA"/>
</dbReference>
<organism evidence="1 2">
    <name type="scientific">Paraburkholderia phymatum</name>
    <dbReference type="NCBI Taxonomy" id="148447"/>
    <lineage>
        <taxon>Bacteria</taxon>
        <taxon>Pseudomonadati</taxon>
        <taxon>Pseudomonadota</taxon>
        <taxon>Betaproteobacteria</taxon>
        <taxon>Burkholderiales</taxon>
        <taxon>Burkholderiaceae</taxon>
        <taxon>Paraburkholderia</taxon>
    </lineage>
</organism>
<proteinExistence type="predicted"/>
<protein>
    <submittedName>
        <fullName evidence="1">Uncharacterized protein</fullName>
    </submittedName>
</protein>
<evidence type="ECO:0000313" key="1">
    <source>
        <dbReference type="EMBL" id="MEX3933313.1"/>
    </source>
</evidence>
<name>A0ACC6U0Z7_9BURK</name>
<accession>A0ACC6U0Z7</accession>
<reference evidence="1" key="1">
    <citation type="submission" date="2024-07" db="EMBL/GenBank/DDBJ databases">
        <title>A survey of Mimosa microsymbionts across Brazilian biomes reveals a high diversity of Paraburkholderia nodulating endemic species, but also that Cupriavidus is common as a symbiont of widespread species.</title>
        <authorList>
            <person name="Rouws L."/>
            <person name="Barauna A."/>
            <person name="Beukes C."/>
            <person name="Rouws J.R.C."/>
            <person name="De Faria S.M."/>
            <person name="Gross E."/>
            <person name="Bueno Dos Reis Junior F."/>
            <person name="Simon M.F."/>
            <person name="Maluk M."/>
            <person name="Odee D.W."/>
            <person name="Kenicer G."/>
            <person name="Young J.P.W."/>
            <person name="Reis V.M."/>
            <person name="Zilli J."/>
            <person name="James E.K."/>
        </authorList>
    </citation>
    <scope>NUCLEOTIDE SEQUENCE</scope>
    <source>
        <strain evidence="1">EG181B</strain>
    </source>
</reference>
<gene>
    <name evidence="1" type="ORF">AB4Y32_16170</name>
</gene>
<dbReference type="Proteomes" id="UP001558850">
    <property type="component" value="Unassembled WGS sequence"/>
</dbReference>
<evidence type="ECO:0000313" key="2">
    <source>
        <dbReference type="Proteomes" id="UP001558850"/>
    </source>
</evidence>
<comment type="caution">
    <text evidence="1">The sequence shown here is derived from an EMBL/GenBank/DDBJ whole genome shotgun (WGS) entry which is preliminary data.</text>
</comment>
<keyword evidence="2" id="KW-1185">Reference proteome</keyword>